<feature type="transmembrane region" description="Helical" evidence="1">
    <location>
        <begin position="74"/>
        <end position="95"/>
    </location>
</feature>
<keyword evidence="1" id="KW-0812">Transmembrane</keyword>
<evidence type="ECO:0000313" key="2">
    <source>
        <dbReference type="EMBL" id="AAV43530.1"/>
    </source>
</evidence>
<name>Q5FIE4_LACAC</name>
<feature type="transmembrane region" description="Helical" evidence="1">
    <location>
        <begin position="116"/>
        <end position="136"/>
    </location>
</feature>
<evidence type="ECO:0000256" key="1">
    <source>
        <dbReference type="SAM" id="Phobius"/>
    </source>
</evidence>
<accession>Q5FIE4</accession>
<keyword evidence="3" id="KW-1185">Reference proteome</keyword>
<gene>
    <name evidence="2" type="ordered locus">LBA1718</name>
</gene>
<reference evidence="2 3" key="1">
    <citation type="journal article" date="2005" name="Proc. Natl. Acad. Sci. U.S.A.">
        <title>Complete genome sequence of the probiotic lactic acid bacterium Lactobacillus acidophilus NCFM.</title>
        <authorList>
            <person name="Altermann E."/>
            <person name="Russell W.M."/>
            <person name="Azcarate-Peril M.A."/>
            <person name="Barrangou R."/>
            <person name="Buck B.L."/>
            <person name="McAuliffe O."/>
            <person name="Souther N."/>
            <person name="Dobson A."/>
            <person name="Duong T."/>
            <person name="Callanan M."/>
            <person name="Lick S."/>
            <person name="Hamrick A."/>
            <person name="Cano R."/>
            <person name="Klaenhammer T.R."/>
        </authorList>
    </citation>
    <scope>NUCLEOTIDE SEQUENCE [LARGE SCALE GENOMIC DNA]</scope>
    <source>
        <strain evidence="3">ATCC 700396 / NCK56 / N2 / NCFM</strain>
    </source>
</reference>
<sequence>MTKYRYILATSIMIFVTFWILVNIGLDIILDNNRFSIILWCDFPIVIFILIMGIKLIVSYSYRITYQSISYNSARFIFVIMLVIFIVQLFLLICYKSFHLQNFIKSIVSSESFSTINVLLSILMTLIGIRLIQLPLKDNVKLTIKNHLPETYNGKPYVYRNDFLNLSLKNESAANKKLVFQGWAEWTDLDCLISQDSGCQKSINKVKSSGTEVLIKPHNFAELSNLRLDYKNIRNSKILLVFTDEEGNIYTYKICIFDKG</sequence>
<dbReference type="AlphaFoldDB" id="Q5FIE4"/>
<dbReference type="PATRIC" id="fig|272621.13.peg.1639"/>
<dbReference type="Proteomes" id="UP000006381">
    <property type="component" value="Chromosome"/>
</dbReference>
<protein>
    <submittedName>
        <fullName evidence="2">Uncharacterized protein</fullName>
    </submittedName>
</protein>
<dbReference type="BioCyc" id="LACI272621:G1G49-1686-MONOMER"/>
<keyword evidence="1" id="KW-1133">Transmembrane helix</keyword>
<dbReference type="EMBL" id="CP000033">
    <property type="protein sequence ID" value="AAV43530.1"/>
    <property type="molecule type" value="Genomic_DNA"/>
</dbReference>
<organism evidence="3">
    <name type="scientific">Lactobacillus acidophilus (strain ATCC 700396 / NCK56 / N2 / NCFM)</name>
    <dbReference type="NCBI Taxonomy" id="272621"/>
    <lineage>
        <taxon>Bacteria</taxon>
        <taxon>Bacillati</taxon>
        <taxon>Bacillota</taxon>
        <taxon>Bacilli</taxon>
        <taxon>Lactobacillales</taxon>
        <taxon>Lactobacillaceae</taxon>
        <taxon>Lactobacillus</taxon>
    </lineage>
</organism>
<keyword evidence="1" id="KW-0472">Membrane</keyword>
<dbReference type="STRING" id="272621.LBA1718"/>
<evidence type="ECO:0000313" key="3">
    <source>
        <dbReference type="Proteomes" id="UP000006381"/>
    </source>
</evidence>
<dbReference type="GeneID" id="93289213"/>
<feature type="transmembrane region" description="Helical" evidence="1">
    <location>
        <begin position="6"/>
        <end position="30"/>
    </location>
</feature>
<dbReference type="RefSeq" id="WP_011254550.1">
    <property type="nucleotide sequence ID" value="NC_006814.3"/>
</dbReference>
<feature type="transmembrane region" description="Helical" evidence="1">
    <location>
        <begin position="37"/>
        <end position="62"/>
    </location>
</feature>
<dbReference type="KEGG" id="lac:LBA1718"/>
<dbReference type="HOGENOM" id="CLU_1068681_0_0_9"/>
<proteinExistence type="predicted"/>